<dbReference type="InterPro" id="IPR051617">
    <property type="entry name" value="UNC-93-like_regulator"/>
</dbReference>
<dbReference type="SUPFAM" id="SSF103473">
    <property type="entry name" value="MFS general substrate transporter"/>
    <property type="match status" value="1"/>
</dbReference>
<feature type="transmembrane region" description="Helical" evidence="5">
    <location>
        <begin position="82"/>
        <end position="102"/>
    </location>
</feature>
<feature type="transmembrane region" description="Helical" evidence="5">
    <location>
        <begin position="143"/>
        <end position="166"/>
    </location>
</feature>
<evidence type="ECO:0000313" key="6">
    <source>
        <dbReference type="EMBL" id="KAH8691388.1"/>
    </source>
</evidence>
<feature type="transmembrane region" description="Helical" evidence="5">
    <location>
        <begin position="236"/>
        <end position="256"/>
    </location>
</feature>
<feature type="transmembrane region" description="Helical" evidence="5">
    <location>
        <begin position="408"/>
        <end position="426"/>
    </location>
</feature>
<evidence type="ECO:0000256" key="5">
    <source>
        <dbReference type="SAM" id="Phobius"/>
    </source>
</evidence>
<name>A0AAD4PVI4_9EURO</name>
<protein>
    <recommendedName>
        <fullName evidence="8">MFS general substrate transporter</fullName>
    </recommendedName>
</protein>
<feature type="transmembrane region" description="Helical" evidence="5">
    <location>
        <begin position="300"/>
        <end position="321"/>
    </location>
</feature>
<keyword evidence="4 5" id="KW-0472">Membrane</keyword>
<dbReference type="InterPro" id="IPR036259">
    <property type="entry name" value="MFS_trans_sf"/>
</dbReference>
<dbReference type="RefSeq" id="XP_046067480.1">
    <property type="nucleotide sequence ID" value="XM_046218656.1"/>
</dbReference>
<gene>
    <name evidence="6" type="ORF">BGW36DRAFT_400681</name>
</gene>
<dbReference type="InterPro" id="IPR010291">
    <property type="entry name" value="Ion_channel_UNC-93"/>
</dbReference>
<dbReference type="EMBL" id="JAJTJA010000012">
    <property type="protein sequence ID" value="KAH8691388.1"/>
    <property type="molecule type" value="Genomic_DNA"/>
</dbReference>
<dbReference type="Gene3D" id="1.20.1250.20">
    <property type="entry name" value="MFS general substrate transporter like domains"/>
    <property type="match status" value="1"/>
</dbReference>
<dbReference type="GeneID" id="70248943"/>
<keyword evidence="7" id="KW-1185">Reference proteome</keyword>
<dbReference type="Pfam" id="PF05978">
    <property type="entry name" value="UNC-93"/>
    <property type="match status" value="1"/>
</dbReference>
<dbReference type="AlphaFoldDB" id="A0AAD4PVI4"/>
<feature type="transmembrane region" description="Helical" evidence="5">
    <location>
        <begin position="341"/>
        <end position="366"/>
    </location>
</feature>
<comment type="caution">
    <text evidence="6">The sequence shown here is derived from an EMBL/GenBank/DDBJ whole genome shotgun (WGS) entry which is preliminary data.</text>
</comment>
<evidence type="ECO:0000256" key="2">
    <source>
        <dbReference type="ARBA" id="ARBA00022692"/>
    </source>
</evidence>
<evidence type="ECO:0000256" key="4">
    <source>
        <dbReference type="ARBA" id="ARBA00023136"/>
    </source>
</evidence>
<evidence type="ECO:0000256" key="3">
    <source>
        <dbReference type="ARBA" id="ARBA00022989"/>
    </source>
</evidence>
<dbReference type="PANTHER" id="PTHR23294:SF59">
    <property type="entry name" value="UNC93-LIKE PROTEIN C922.05C"/>
    <property type="match status" value="1"/>
</dbReference>
<dbReference type="PANTHER" id="PTHR23294">
    <property type="entry name" value="ET TRANSLATION PRODUCT-RELATED"/>
    <property type="match status" value="1"/>
</dbReference>
<reference evidence="6" key="1">
    <citation type="submission" date="2021-12" db="EMBL/GenBank/DDBJ databases">
        <title>Convergent genome expansion in fungi linked to evolution of root-endophyte symbiosis.</title>
        <authorList>
            <consortium name="DOE Joint Genome Institute"/>
            <person name="Ke Y.-H."/>
            <person name="Bonito G."/>
            <person name="Liao H.-L."/>
            <person name="Looney B."/>
            <person name="Rojas-Flechas A."/>
            <person name="Nash J."/>
            <person name="Hameed K."/>
            <person name="Schadt C."/>
            <person name="Martin F."/>
            <person name="Crous P.W."/>
            <person name="Miettinen O."/>
            <person name="Magnuson J.K."/>
            <person name="Labbe J."/>
            <person name="Jacobson D."/>
            <person name="Doktycz M.J."/>
            <person name="Veneault-Fourrey C."/>
            <person name="Kuo A."/>
            <person name="Mondo S."/>
            <person name="Calhoun S."/>
            <person name="Riley R."/>
            <person name="Ohm R."/>
            <person name="LaButti K."/>
            <person name="Andreopoulos B."/>
            <person name="Pangilinan J."/>
            <person name="Nolan M."/>
            <person name="Tritt A."/>
            <person name="Clum A."/>
            <person name="Lipzen A."/>
            <person name="Daum C."/>
            <person name="Barry K."/>
            <person name="Grigoriev I.V."/>
            <person name="Vilgalys R."/>
        </authorList>
    </citation>
    <scope>NUCLEOTIDE SEQUENCE</scope>
    <source>
        <strain evidence="6">PMI_201</strain>
    </source>
</reference>
<comment type="subcellular location">
    <subcellularLocation>
        <location evidence="1">Membrane</location>
        <topology evidence="1">Multi-pass membrane protein</topology>
    </subcellularLocation>
</comment>
<feature type="transmembrane region" description="Helical" evidence="5">
    <location>
        <begin position="178"/>
        <end position="198"/>
    </location>
</feature>
<keyword evidence="3 5" id="KW-1133">Transmembrane helix</keyword>
<evidence type="ECO:0008006" key="8">
    <source>
        <dbReference type="Google" id="ProtNLM"/>
    </source>
</evidence>
<proteinExistence type="predicted"/>
<evidence type="ECO:0000256" key="1">
    <source>
        <dbReference type="ARBA" id="ARBA00004141"/>
    </source>
</evidence>
<dbReference type="Proteomes" id="UP001201262">
    <property type="component" value="Unassembled WGS sequence"/>
</dbReference>
<feature type="transmembrane region" description="Helical" evidence="5">
    <location>
        <begin position="21"/>
        <end position="40"/>
    </location>
</feature>
<evidence type="ECO:0000313" key="7">
    <source>
        <dbReference type="Proteomes" id="UP001201262"/>
    </source>
</evidence>
<feature type="transmembrane region" description="Helical" evidence="5">
    <location>
        <begin position="52"/>
        <end position="75"/>
    </location>
</feature>
<feature type="transmembrane region" description="Helical" evidence="5">
    <location>
        <begin position="108"/>
        <end position="131"/>
    </location>
</feature>
<organism evidence="6 7">
    <name type="scientific">Talaromyces proteolyticus</name>
    <dbReference type="NCBI Taxonomy" id="1131652"/>
    <lineage>
        <taxon>Eukaryota</taxon>
        <taxon>Fungi</taxon>
        <taxon>Dikarya</taxon>
        <taxon>Ascomycota</taxon>
        <taxon>Pezizomycotina</taxon>
        <taxon>Eurotiomycetes</taxon>
        <taxon>Eurotiomycetidae</taxon>
        <taxon>Eurotiales</taxon>
        <taxon>Trichocomaceae</taxon>
        <taxon>Talaromyces</taxon>
        <taxon>Talaromyces sect. Bacilispori</taxon>
    </lineage>
</organism>
<sequence>MAFRVSSFPPPCLRSPYWQNFIAGTIVGMTVGLYQALNLLGAGGGRPNSAQMVQVVNALLCGVFVVSSALGGSVLNTFGPTITSILGIIGYMLYVGGLWYFDRTDHEWFPIFGGVAIGISAGLIFVTMSSISISYSEEKERGSFIAMSVNLQATGAAVGGLVALIINRHSKEATGVPLAVYVFILAMMGLSCILALALRPASKVIREDGTQVTTIKSRGYLEELKANLNIFRDWKLLIMIPAFLPSECFLVYGGSVNAFHNNLRTRSLLSFCAVALQIPCGFVLQKILDYEKLSRRKRALISLATVSTPLMAAWIWEIIRVRDYDRHNPPSTPLDWTSDGFAPIFVLFMMNWVSSSLFQYIILYFLGCMTNSPQTSANYAGAYRSFLAIGETICFGVDSTDVPYIKEAGVIFAFYACGVLVFIFFVTTQVTQTQYLVGEEGVVLPQHVVENHDQPIRAAEGIDIKGEDPSD</sequence>
<feature type="transmembrane region" description="Helical" evidence="5">
    <location>
        <begin position="268"/>
        <end position="288"/>
    </location>
</feature>
<keyword evidence="2 5" id="KW-0812">Transmembrane</keyword>
<accession>A0AAD4PVI4</accession>
<dbReference type="GO" id="GO:0016020">
    <property type="term" value="C:membrane"/>
    <property type="evidence" value="ECO:0007669"/>
    <property type="project" value="UniProtKB-SubCell"/>
</dbReference>